<protein>
    <submittedName>
        <fullName evidence="1">Uncharacterized protein</fullName>
    </submittedName>
</protein>
<proteinExistence type="predicted"/>
<sequence length="42" mass="5059">MQSIHFEETTIFLFFAEIPYFAEEYPFTTYELPKQGSIYTDL</sequence>
<reference evidence="1" key="1">
    <citation type="submission" date="2011-03" db="EMBL/GenBank/DDBJ databases">
        <title>Complete sequence of Sphingobacterium sp. 21.</title>
        <authorList>
            <consortium name="US DOE Joint Genome Institute"/>
            <person name="Lucas S."/>
            <person name="Copeland A."/>
            <person name="Lapidus A."/>
            <person name="Cheng J.-F."/>
            <person name="Goodwin L."/>
            <person name="Pitluck S."/>
            <person name="Davenport K."/>
            <person name="Detter J.C."/>
            <person name="Han C."/>
            <person name="Tapia R."/>
            <person name="Land M."/>
            <person name="Hauser L."/>
            <person name="Kyrpides N."/>
            <person name="Ivanova N."/>
            <person name="Ovchinnikova G."/>
            <person name="Pagani I."/>
            <person name="Siebers A.K."/>
            <person name="Allgaier M."/>
            <person name="Thelen M.P."/>
            <person name="Hugenholtz P."/>
            <person name="Woyke T."/>
        </authorList>
    </citation>
    <scope>NUCLEOTIDE SEQUENCE</scope>
    <source>
        <strain evidence="1">21</strain>
    </source>
</reference>
<accession>F4C7Y2</accession>
<dbReference type="KEGG" id="shg:Sph21_0537"/>
<dbReference type="STRING" id="743722.Sph21_0537"/>
<dbReference type="HOGENOM" id="CLU_3257995_0_0_10"/>
<organism evidence="1">
    <name type="scientific">Sphingobacterium sp. (strain 21)</name>
    <dbReference type="NCBI Taxonomy" id="743722"/>
    <lineage>
        <taxon>Bacteria</taxon>
        <taxon>Pseudomonadati</taxon>
        <taxon>Bacteroidota</taxon>
        <taxon>Sphingobacteriia</taxon>
        <taxon>Sphingobacteriales</taxon>
        <taxon>Sphingobacteriaceae</taxon>
        <taxon>Sphingobacterium</taxon>
    </lineage>
</organism>
<dbReference type="EMBL" id="CP002584">
    <property type="protein sequence ID" value="ADZ77119.1"/>
    <property type="molecule type" value="Genomic_DNA"/>
</dbReference>
<evidence type="ECO:0000313" key="1">
    <source>
        <dbReference type="EMBL" id="ADZ77119.1"/>
    </source>
</evidence>
<dbReference type="PATRIC" id="fig|743722.3.peg.584"/>
<dbReference type="AlphaFoldDB" id="F4C7Y2"/>
<gene>
    <name evidence="1" type="ordered locus">Sph21_0537</name>
</gene>
<name>F4C7Y2_SPHS2</name>